<dbReference type="AlphaFoldDB" id="B0VSU8"/>
<evidence type="ECO:0000313" key="1">
    <source>
        <dbReference type="EMBL" id="CAP01766.1"/>
    </source>
</evidence>
<dbReference type="KEGG" id="abm:ABSDF2456"/>
<accession>B0VSU8</accession>
<dbReference type="Proteomes" id="UP000001741">
    <property type="component" value="Chromosome"/>
</dbReference>
<dbReference type="EMBL" id="CU468230">
    <property type="protein sequence ID" value="CAP01766.1"/>
    <property type="molecule type" value="Genomic_DNA"/>
</dbReference>
<gene>
    <name evidence="1" type="ordered locus">ABSDF2456</name>
</gene>
<proteinExistence type="predicted"/>
<dbReference type="HOGENOM" id="CLU_1048172_0_0_6"/>
<protein>
    <submittedName>
        <fullName evidence="1">Uncharacterized protein</fullName>
    </submittedName>
</protein>
<dbReference type="BioCyc" id="ABAU509170:GCL9-2000-MONOMER"/>
<reference evidence="1 2" key="1">
    <citation type="journal article" date="2008" name="PLoS ONE">
        <title>Comparative analysis of Acinetobacters: three genomes for three lifestyles.</title>
        <authorList>
            <person name="Vallenet D."/>
            <person name="Nordmann P."/>
            <person name="Barbe V."/>
            <person name="Poirel L."/>
            <person name="Mangenot S."/>
            <person name="Bataille E."/>
            <person name="Dossat C."/>
            <person name="Gas S."/>
            <person name="Kreimeyer A."/>
            <person name="Lenoble P."/>
            <person name="Oztas S."/>
            <person name="Poulain J."/>
            <person name="Segurens B."/>
            <person name="Robert C."/>
            <person name="Abergel C."/>
            <person name="Claverie J.M."/>
            <person name="Raoult D."/>
            <person name="Medigue C."/>
            <person name="Weissenbach J."/>
            <person name="Cruveiller S."/>
        </authorList>
    </citation>
    <scope>NUCLEOTIDE SEQUENCE [LARGE SCALE GENOMIC DNA]</scope>
    <source>
        <strain evidence="1 2">SDF</strain>
    </source>
</reference>
<evidence type="ECO:0000313" key="2">
    <source>
        <dbReference type="Proteomes" id="UP000001741"/>
    </source>
</evidence>
<name>B0VSU8_ACIBS</name>
<organism evidence="1 2">
    <name type="scientific">Acinetobacter baumannii (strain SDF)</name>
    <dbReference type="NCBI Taxonomy" id="509170"/>
    <lineage>
        <taxon>Bacteria</taxon>
        <taxon>Pseudomonadati</taxon>
        <taxon>Pseudomonadota</taxon>
        <taxon>Gammaproteobacteria</taxon>
        <taxon>Moraxellales</taxon>
        <taxon>Moraxellaceae</taxon>
        <taxon>Acinetobacter</taxon>
        <taxon>Acinetobacter calcoaceticus/baumannii complex</taxon>
    </lineage>
</organism>
<sequence>MPTGFLVKFSQNFWRFKMNGYLKIGSVLPAGPAYKKLSDITLLPCFLKDGLAAGYALKEHGAFNFVTGAASEVIGTPLKFGTTGAFLNKDSYIDTGVKKSESFTYVVIAKKTANQGFLIGDYIHSTVDPNGKSRGTTISSRGNVYAAVPTGTATAFTQQSSNINDELTLFIYSATKASSTSYLQVYANLQKGVDVFLNKSATDLVNVTNNTVGIGWSKKADTLPWAVIPEIAFACVYNTGFTQAEIESWAQEIRQDLAAFKNLVI</sequence>